<feature type="domain" description="GST N-terminal" evidence="4">
    <location>
        <begin position="3"/>
        <end position="82"/>
    </location>
</feature>
<accession>A0A835D5B5</accession>
<comment type="function">
    <text evidence="3">Is involved in the conjugation of reduced glutathione to a wide number of exogenous and endogenous hydrophobic electrophiles.</text>
</comment>
<dbReference type="CDD" id="cd03058">
    <property type="entry name" value="GST_N_Tau"/>
    <property type="match status" value="1"/>
</dbReference>
<evidence type="ECO:0000256" key="2">
    <source>
        <dbReference type="ARBA" id="ARBA00047960"/>
    </source>
</evidence>
<gene>
    <name evidence="5" type="ORF">HHK36_023348</name>
</gene>
<keyword evidence="6" id="KW-1185">Reference proteome</keyword>
<dbReference type="GO" id="GO:0006749">
    <property type="term" value="P:glutathione metabolic process"/>
    <property type="evidence" value="ECO:0007669"/>
    <property type="project" value="TreeGrafter"/>
</dbReference>
<protein>
    <recommendedName>
        <fullName evidence="3">Glutathione S-transferase</fullName>
        <ecNumber evidence="3">2.5.1.18</ecNumber>
    </recommendedName>
</protein>
<dbReference type="Pfam" id="PF02798">
    <property type="entry name" value="GST_N"/>
    <property type="match status" value="1"/>
</dbReference>
<dbReference type="InterPro" id="IPR045073">
    <property type="entry name" value="Omega/Tau-like"/>
</dbReference>
<comment type="catalytic activity">
    <reaction evidence="2 3">
        <text>RX + glutathione = an S-substituted glutathione + a halide anion + H(+)</text>
        <dbReference type="Rhea" id="RHEA:16437"/>
        <dbReference type="ChEBI" id="CHEBI:15378"/>
        <dbReference type="ChEBI" id="CHEBI:16042"/>
        <dbReference type="ChEBI" id="CHEBI:17792"/>
        <dbReference type="ChEBI" id="CHEBI:57925"/>
        <dbReference type="ChEBI" id="CHEBI:90779"/>
        <dbReference type="EC" id="2.5.1.18"/>
    </reaction>
</comment>
<dbReference type="Gene3D" id="3.40.30.10">
    <property type="entry name" value="Glutaredoxin"/>
    <property type="match status" value="1"/>
</dbReference>
<keyword evidence="1 3" id="KW-0808">Transferase</keyword>
<evidence type="ECO:0000256" key="1">
    <source>
        <dbReference type="ARBA" id="ARBA00022679"/>
    </source>
</evidence>
<dbReference type="EMBL" id="JABCRI010000017">
    <property type="protein sequence ID" value="KAF8391048.1"/>
    <property type="molecule type" value="Genomic_DNA"/>
</dbReference>
<dbReference type="PANTHER" id="PTHR11260">
    <property type="entry name" value="GLUTATHIONE S-TRANSFERASE, GST, SUPERFAMILY, GST DOMAIN CONTAINING"/>
    <property type="match status" value="1"/>
</dbReference>
<comment type="caution">
    <text evidence="5">The sequence shown here is derived from an EMBL/GenBank/DDBJ whole genome shotgun (WGS) entry which is preliminary data.</text>
</comment>
<comment type="similarity">
    <text evidence="3">Belongs to the GST superfamily.</text>
</comment>
<evidence type="ECO:0000256" key="3">
    <source>
        <dbReference type="RuleBase" id="RU369102"/>
    </source>
</evidence>
<evidence type="ECO:0000313" key="6">
    <source>
        <dbReference type="Proteomes" id="UP000655225"/>
    </source>
</evidence>
<dbReference type="EC" id="2.5.1.18" evidence="3"/>
<dbReference type="SUPFAM" id="SSF52833">
    <property type="entry name" value="Thioredoxin-like"/>
    <property type="match status" value="1"/>
</dbReference>
<proteinExistence type="inferred from homology"/>
<dbReference type="PANTHER" id="PTHR11260:SF781">
    <property type="entry name" value="GLUTATHIONE S-TRANSFERASE U19"/>
    <property type="match status" value="1"/>
</dbReference>
<dbReference type="OMA" id="CESHNIV"/>
<dbReference type="GO" id="GO:0005829">
    <property type="term" value="C:cytosol"/>
    <property type="evidence" value="ECO:0007669"/>
    <property type="project" value="UniProtKB-SubCell"/>
</dbReference>
<evidence type="ECO:0000313" key="5">
    <source>
        <dbReference type="EMBL" id="KAF8391048.1"/>
    </source>
</evidence>
<organism evidence="5 6">
    <name type="scientific">Tetracentron sinense</name>
    <name type="common">Spur-leaf</name>
    <dbReference type="NCBI Taxonomy" id="13715"/>
    <lineage>
        <taxon>Eukaryota</taxon>
        <taxon>Viridiplantae</taxon>
        <taxon>Streptophyta</taxon>
        <taxon>Embryophyta</taxon>
        <taxon>Tracheophyta</taxon>
        <taxon>Spermatophyta</taxon>
        <taxon>Magnoliopsida</taxon>
        <taxon>Trochodendrales</taxon>
        <taxon>Trochodendraceae</taxon>
        <taxon>Tetracentron</taxon>
    </lineage>
</organism>
<dbReference type="AlphaFoldDB" id="A0A835D5B5"/>
<dbReference type="InterPro" id="IPR036249">
    <property type="entry name" value="Thioredoxin-like_sf"/>
</dbReference>
<dbReference type="PROSITE" id="PS50404">
    <property type="entry name" value="GST_NTER"/>
    <property type="match status" value="1"/>
</dbReference>
<dbReference type="OrthoDB" id="202840at2759"/>
<comment type="subcellular location">
    <subcellularLocation>
        <location evidence="3">Cytoplasm</location>
        <location evidence="3">Cytosol</location>
    </subcellularLocation>
</comment>
<sequence length="116" mass="13201">MTGEVVLLGFWPSSFGMRVKIALALKGIKYEYKSEDLRDKSPLLLKMNPVHQKIPVLIHNGKPICESLIMVQYIDENTSSQDNQIRHLVCLIENAIINLLKGQEQTAWLIDLLDGR</sequence>
<keyword evidence="3" id="KW-0963">Cytoplasm</keyword>
<reference evidence="5 6" key="1">
    <citation type="submission" date="2020-04" db="EMBL/GenBank/DDBJ databases">
        <title>Plant Genome Project.</title>
        <authorList>
            <person name="Zhang R.-G."/>
        </authorList>
    </citation>
    <scope>NUCLEOTIDE SEQUENCE [LARGE SCALE GENOMIC DNA]</scope>
    <source>
        <strain evidence="5">YNK0</strain>
        <tissue evidence="5">Leaf</tissue>
    </source>
</reference>
<name>A0A835D5B5_TETSI</name>
<dbReference type="FunFam" id="3.40.30.10:FF:000014">
    <property type="entry name" value="Tau class glutathione S-transferase"/>
    <property type="match status" value="1"/>
</dbReference>
<dbReference type="Proteomes" id="UP000655225">
    <property type="component" value="Unassembled WGS sequence"/>
</dbReference>
<dbReference type="GO" id="GO:0004364">
    <property type="term" value="F:glutathione transferase activity"/>
    <property type="evidence" value="ECO:0007669"/>
    <property type="project" value="UniProtKB-UniRule"/>
</dbReference>
<dbReference type="InterPro" id="IPR004045">
    <property type="entry name" value="Glutathione_S-Trfase_N"/>
</dbReference>
<evidence type="ECO:0000259" key="4">
    <source>
        <dbReference type="PROSITE" id="PS50404"/>
    </source>
</evidence>